<evidence type="ECO:0000313" key="2">
    <source>
        <dbReference type="Proteomes" id="UP000319817"/>
    </source>
</evidence>
<name>A0A517P072_9BACT</name>
<gene>
    <name evidence="1" type="ORF">K239x_47760</name>
</gene>
<evidence type="ECO:0000313" key="1">
    <source>
        <dbReference type="EMBL" id="QDT12764.1"/>
    </source>
</evidence>
<dbReference type="OrthoDB" id="9814037at2"/>
<keyword evidence="2" id="KW-1185">Reference proteome</keyword>
<dbReference type="AlphaFoldDB" id="A0A517P072"/>
<dbReference type="EMBL" id="CP036526">
    <property type="protein sequence ID" value="QDT12764.1"/>
    <property type="molecule type" value="Genomic_DNA"/>
</dbReference>
<organism evidence="1 2">
    <name type="scientific">Stieleria marina</name>
    <dbReference type="NCBI Taxonomy" id="1930275"/>
    <lineage>
        <taxon>Bacteria</taxon>
        <taxon>Pseudomonadati</taxon>
        <taxon>Planctomycetota</taxon>
        <taxon>Planctomycetia</taxon>
        <taxon>Pirellulales</taxon>
        <taxon>Pirellulaceae</taxon>
        <taxon>Stieleria</taxon>
    </lineage>
</organism>
<accession>A0A517P072</accession>
<sequence>MKCPVDSGRTDTYDFMKPVLKSTKLENCGGNWFGRNELERIQNLSERDYTEEIAQLSNLVDQAYAVALAKQNPPVNCPSCNGQMERKEQEYCSQCIIDTCP</sequence>
<dbReference type="Proteomes" id="UP000319817">
    <property type="component" value="Chromosome"/>
</dbReference>
<proteinExistence type="predicted"/>
<protein>
    <submittedName>
        <fullName evidence="1">Uncharacterized protein</fullName>
    </submittedName>
</protein>
<reference evidence="1 2" key="1">
    <citation type="submission" date="2019-02" db="EMBL/GenBank/DDBJ databases">
        <title>Deep-cultivation of Planctomycetes and their phenomic and genomic characterization uncovers novel biology.</title>
        <authorList>
            <person name="Wiegand S."/>
            <person name="Jogler M."/>
            <person name="Boedeker C."/>
            <person name="Pinto D."/>
            <person name="Vollmers J."/>
            <person name="Rivas-Marin E."/>
            <person name="Kohn T."/>
            <person name="Peeters S.H."/>
            <person name="Heuer A."/>
            <person name="Rast P."/>
            <person name="Oberbeckmann S."/>
            <person name="Bunk B."/>
            <person name="Jeske O."/>
            <person name="Meyerdierks A."/>
            <person name="Storesund J.E."/>
            <person name="Kallscheuer N."/>
            <person name="Luecker S."/>
            <person name="Lage O.M."/>
            <person name="Pohl T."/>
            <person name="Merkel B.J."/>
            <person name="Hornburger P."/>
            <person name="Mueller R.-W."/>
            <person name="Bruemmer F."/>
            <person name="Labrenz M."/>
            <person name="Spormann A.M."/>
            <person name="Op den Camp H."/>
            <person name="Overmann J."/>
            <person name="Amann R."/>
            <person name="Jetten M.S.M."/>
            <person name="Mascher T."/>
            <person name="Medema M.H."/>
            <person name="Devos D.P."/>
            <person name="Kaster A.-K."/>
            <person name="Ovreas L."/>
            <person name="Rohde M."/>
            <person name="Galperin M.Y."/>
            <person name="Jogler C."/>
        </authorList>
    </citation>
    <scope>NUCLEOTIDE SEQUENCE [LARGE SCALE GENOMIC DNA]</scope>
    <source>
        <strain evidence="1 2">K23_9</strain>
    </source>
</reference>
<dbReference type="RefSeq" id="WP_145420607.1">
    <property type="nucleotide sequence ID" value="NZ_CP036526.1"/>
</dbReference>